<proteinExistence type="predicted"/>
<dbReference type="EMBL" id="KN659686">
    <property type="protein sequence ID" value="KHN18610.1"/>
    <property type="molecule type" value="Genomic_DNA"/>
</dbReference>
<organism evidence="2">
    <name type="scientific">Glycine soja</name>
    <name type="common">Wild soybean</name>
    <dbReference type="NCBI Taxonomy" id="3848"/>
    <lineage>
        <taxon>Eukaryota</taxon>
        <taxon>Viridiplantae</taxon>
        <taxon>Streptophyta</taxon>
        <taxon>Embryophyta</taxon>
        <taxon>Tracheophyta</taxon>
        <taxon>Spermatophyta</taxon>
        <taxon>Magnoliopsida</taxon>
        <taxon>eudicotyledons</taxon>
        <taxon>Gunneridae</taxon>
        <taxon>Pentapetalae</taxon>
        <taxon>rosids</taxon>
        <taxon>fabids</taxon>
        <taxon>Fabales</taxon>
        <taxon>Fabaceae</taxon>
        <taxon>Papilionoideae</taxon>
        <taxon>50 kb inversion clade</taxon>
        <taxon>NPAAA clade</taxon>
        <taxon>indigoferoid/millettioid clade</taxon>
        <taxon>Phaseoleae</taxon>
        <taxon>Glycine</taxon>
        <taxon>Glycine subgen. Soja</taxon>
    </lineage>
</organism>
<accession>A0A0B2QBG7</accession>
<evidence type="ECO:0000313" key="2">
    <source>
        <dbReference type="EMBL" id="KHN18610.1"/>
    </source>
</evidence>
<gene>
    <name evidence="2" type="ORF">glysoja_048058</name>
</gene>
<reference evidence="2" key="1">
    <citation type="submission" date="2014-07" db="EMBL/GenBank/DDBJ databases">
        <title>Identification of a novel salt tolerance gene in wild soybean by whole-genome sequencing.</title>
        <authorList>
            <person name="Lam H.-M."/>
            <person name="Qi X."/>
            <person name="Li M.-W."/>
            <person name="Liu X."/>
            <person name="Xie M."/>
            <person name="Ni M."/>
            <person name="Xu X."/>
        </authorList>
    </citation>
    <scope>NUCLEOTIDE SEQUENCE [LARGE SCALE GENOMIC DNA]</scope>
    <source>
        <tissue evidence="2">Root</tissue>
    </source>
</reference>
<sequence length="119" mass="13144">MKNCGHQLTRMLIVVEKERNILKSKLVEFDKLLSEPYKIPISSSLGSQTPQSIGANANPFSTSQSNGPLSVSSFSQLSTPLNMGFERSAIIASYAMIVLHALPSRHSLLWPKIPFLRFA</sequence>
<name>A0A0B2QBG7_GLYSO</name>
<feature type="region of interest" description="Disordered" evidence="1">
    <location>
        <begin position="44"/>
        <end position="71"/>
    </location>
</feature>
<protein>
    <submittedName>
        <fullName evidence="2">Uncharacterized protein</fullName>
    </submittedName>
</protein>
<dbReference type="Proteomes" id="UP000053555">
    <property type="component" value="Unassembled WGS sequence"/>
</dbReference>
<evidence type="ECO:0000256" key="1">
    <source>
        <dbReference type="SAM" id="MobiDB-lite"/>
    </source>
</evidence>
<dbReference type="AlphaFoldDB" id="A0A0B2QBG7"/>